<name>A0AAD9NB93_RIDPI</name>
<keyword evidence="5" id="KW-0272">Extracellular matrix</keyword>
<keyword evidence="8" id="KW-0677">Repeat</keyword>
<evidence type="ECO:0000256" key="4">
    <source>
        <dbReference type="ARBA" id="ARBA00022525"/>
    </source>
</evidence>
<evidence type="ECO:0000256" key="5">
    <source>
        <dbReference type="ARBA" id="ARBA00022530"/>
    </source>
</evidence>
<evidence type="ECO:0000256" key="2">
    <source>
        <dbReference type="ARBA" id="ARBA00004504"/>
    </source>
</evidence>
<dbReference type="GO" id="GO:0008201">
    <property type="term" value="F:heparin binding"/>
    <property type="evidence" value="ECO:0007669"/>
    <property type="project" value="UniProtKB-KW"/>
</dbReference>
<evidence type="ECO:0000256" key="10">
    <source>
        <dbReference type="ARBA" id="ARBA00023273"/>
    </source>
</evidence>
<dbReference type="Pfam" id="PF01390">
    <property type="entry name" value="SEA"/>
    <property type="match status" value="1"/>
</dbReference>
<accession>A0AAD9NB93</accession>
<dbReference type="GO" id="GO:0033165">
    <property type="term" value="C:interphotoreceptor matrix"/>
    <property type="evidence" value="ECO:0007669"/>
    <property type="project" value="UniProtKB-SubCell"/>
</dbReference>
<evidence type="ECO:0000313" key="12">
    <source>
        <dbReference type="EMBL" id="KAK2160869.1"/>
    </source>
</evidence>
<dbReference type="PANTHER" id="PTHR12199:SF5">
    <property type="entry name" value="MUCIN-2-LIKE ISOFORM X1"/>
    <property type="match status" value="1"/>
</dbReference>
<dbReference type="InterPro" id="IPR039861">
    <property type="entry name" value="IMPG"/>
</dbReference>
<dbReference type="GO" id="GO:0001917">
    <property type="term" value="C:photoreceptor inner segment"/>
    <property type="evidence" value="ECO:0007669"/>
    <property type="project" value="UniProtKB-SubCell"/>
</dbReference>
<dbReference type="InterPro" id="IPR036364">
    <property type="entry name" value="SEA_dom_sf"/>
</dbReference>
<feature type="domain" description="SEA" evidence="11">
    <location>
        <begin position="20"/>
        <end position="133"/>
    </location>
</feature>
<gene>
    <name evidence="12" type="ORF">NP493_1610g01023</name>
</gene>
<protein>
    <recommendedName>
        <fullName evidence="11">SEA domain-containing protein</fullName>
    </recommendedName>
</protein>
<evidence type="ECO:0000256" key="7">
    <source>
        <dbReference type="ARBA" id="ARBA00022729"/>
    </source>
</evidence>
<evidence type="ECO:0000313" key="13">
    <source>
        <dbReference type="Proteomes" id="UP001209878"/>
    </source>
</evidence>
<comment type="subcellular location">
    <subcellularLocation>
        <location evidence="2">Cell projection</location>
        <location evidence="2">Cilium</location>
        <location evidence="2">Photoreceptor outer segment</location>
    </subcellularLocation>
    <subcellularLocation>
        <location evidence="1">Photoreceptor inner segment</location>
    </subcellularLocation>
    <subcellularLocation>
        <location evidence="3">Secreted</location>
        <location evidence="3">Extracellular space</location>
        <location evidence="3">Extracellular matrix</location>
        <location evidence="3">Interphotoreceptor matrix</location>
    </subcellularLocation>
</comment>
<dbReference type="EMBL" id="JAODUO010001620">
    <property type="protein sequence ID" value="KAK2160869.1"/>
    <property type="molecule type" value="Genomic_DNA"/>
</dbReference>
<keyword evidence="7" id="KW-0732">Signal</keyword>
<evidence type="ECO:0000256" key="1">
    <source>
        <dbReference type="ARBA" id="ARBA00004437"/>
    </source>
</evidence>
<dbReference type="GO" id="GO:0001750">
    <property type="term" value="C:photoreceptor outer segment"/>
    <property type="evidence" value="ECO:0007669"/>
    <property type="project" value="UniProtKB-SubCell"/>
</dbReference>
<dbReference type="GO" id="GO:0007601">
    <property type="term" value="P:visual perception"/>
    <property type="evidence" value="ECO:0007669"/>
    <property type="project" value="InterPro"/>
</dbReference>
<keyword evidence="4" id="KW-0964">Secreted</keyword>
<keyword evidence="13" id="KW-1185">Reference proteome</keyword>
<dbReference type="PROSITE" id="PS50024">
    <property type="entry name" value="SEA"/>
    <property type="match status" value="1"/>
</dbReference>
<keyword evidence="9" id="KW-0325">Glycoprotein</keyword>
<sequence>MAIACVLLDITTPPLIPFADQARVKVNIKLTIRQFTKDLEDETSETYKNLKTEVVQTLKEVLTRNLGEGKFEIIKVTFSEGSVVVNYELAVNKAAATKTLETIVDTVKEATKNGSFGNFAIDPESVKVESESYNIKYACLGSLPR</sequence>
<dbReference type="Gene3D" id="3.30.70.960">
    <property type="entry name" value="SEA domain"/>
    <property type="match status" value="1"/>
</dbReference>
<organism evidence="12 13">
    <name type="scientific">Ridgeia piscesae</name>
    <name type="common">Tubeworm</name>
    <dbReference type="NCBI Taxonomy" id="27915"/>
    <lineage>
        <taxon>Eukaryota</taxon>
        <taxon>Metazoa</taxon>
        <taxon>Spiralia</taxon>
        <taxon>Lophotrochozoa</taxon>
        <taxon>Annelida</taxon>
        <taxon>Polychaeta</taxon>
        <taxon>Sedentaria</taxon>
        <taxon>Canalipalpata</taxon>
        <taxon>Sabellida</taxon>
        <taxon>Siboglinidae</taxon>
        <taxon>Ridgeia</taxon>
    </lineage>
</organism>
<dbReference type="SUPFAM" id="SSF82671">
    <property type="entry name" value="SEA domain"/>
    <property type="match status" value="1"/>
</dbReference>
<dbReference type="Proteomes" id="UP001209878">
    <property type="component" value="Unassembled WGS sequence"/>
</dbReference>
<comment type="caution">
    <text evidence="12">The sequence shown here is derived from an EMBL/GenBank/DDBJ whole genome shotgun (WGS) entry which is preliminary data.</text>
</comment>
<keyword evidence="6" id="KW-0358">Heparin-binding</keyword>
<reference evidence="12" key="1">
    <citation type="journal article" date="2023" name="Mol. Biol. Evol.">
        <title>Third-Generation Sequencing Reveals the Adaptive Role of the Epigenome in Three Deep-Sea Polychaetes.</title>
        <authorList>
            <person name="Perez M."/>
            <person name="Aroh O."/>
            <person name="Sun Y."/>
            <person name="Lan Y."/>
            <person name="Juniper S.K."/>
            <person name="Young C.R."/>
            <person name="Angers B."/>
            <person name="Qian P.Y."/>
        </authorList>
    </citation>
    <scope>NUCLEOTIDE SEQUENCE</scope>
    <source>
        <strain evidence="12">R07B-5</strain>
    </source>
</reference>
<evidence type="ECO:0000259" key="11">
    <source>
        <dbReference type="PROSITE" id="PS50024"/>
    </source>
</evidence>
<keyword evidence="10" id="KW-0966">Cell projection</keyword>
<dbReference type="AlphaFoldDB" id="A0AAD9NB93"/>
<evidence type="ECO:0000256" key="8">
    <source>
        <dbReference type="ARBA" id="ARBA00022737"/>
    </source>
</evidence>
<proteinExistence type="predicted"/>
<evidence type="ECO:0000256" key="9">
    <source>
        <dbReference type="ARBA" id="ARBA00023180"/>
    </source>
</evidence>
<evidence type="ECO:0000256" key="3">
    <source>
        <dbReference type="ARBA" id="ARBA00004593"/>
    </source>
</evidence>
<evidence type="ECO:0000256" key="6">
    <source>
        <dbReference type="ARBA" id="ARBA00022674"/>
    </source>
</evidence>
<dbReference type="PANTHER" id="PTHR12199">
    <property type="entry name" value="INTERPHOTORECEPTOR MATRIX PROTEOGLYCAN"/>
    <property type="match status" value="1"/>
</dbReference>
<dbReference type="InterPro" id="IPR000082">
    <property type="entry name" value="SEA_dom"/>
</dbReference>